<evidence type="ECO:0008006" key="3">
    <source>
        <dbReference type="Google" id="ProtNLM"/>
    </source>
</evidence>
<dbReference type="InterPro" id="IPR054438">
    <property type="entry name" value="Struct_cement_gp24/gp6"/>
</dbReference>
<protein>
    <recommendedName>
        <fullName evidence="3">DUF2190 family protein</fullName>
    </recommendedName>
</protein>
<accession>A0A2D1R4K0</accession>
<evidence type="ECO:0000313" key="2">
    <source>
        <dbReference type="Proteomes" id="UP000037029"/>
    </source>
</evidence>
<dbReference type="Pfam" id="PF22758">
    <property type="entry name" value="Phage_cement"/>
    <property type="match status" value="1"/>
</dbReference>
<dbReference type="AlphaFoldDB" id="A0A2D1R4K0"/>
<organism evidence="1 2">
    <name type="scientific">Sphingobium yanoikuyae</name>
    <name type="common">Sphingomonas yanoikuyae</name>
    <dbReference type="NCBI Taxonomy" id="13690"/>
    <lineage>
        <taxon>Bacteria</taxon>
        <taxon>Pseudomonadati</taxon>
        <taxon>Pseudomonadota</taxon>
        <taxon>Alphaproteobacteria</taxon>
        <taxon>Sphingomonadales</taxon>
        <taxon>Sphingomonadaceae</taxon>
        <taxon>Sphingobium</taxon>
    </lineage>
</organism>
<dbReference type="EMBL" id="CP020925">
    <property type="protein sequence ID" value="ATP19787.1"/>
    <property type="molecule type" value="Genomic_DNA"/>
</dbReference>
<name>A0A2D1R4K0_SPHYA</name>
<sequence>MDADGELSSIITRVLESATVGFGKAVYQGAADRGAVTTPSANLLGFTLANKTLPVTSDRAADTFIAKDNLRIKNRGKIWVTAGAAVTPRQPVYVTSAGVITNVSTSNTLATGWEFDDTAASGAPVRIVRR</sequence>
<reference evidence="1 2" key="1">
    <citation type="submission" date="2017-04" db="EMBL/GenBank/DDBJ databases">
        <title>Characterization, genome and methylation analysis of a phthalic acid esters degrading strain Sphingobium yanoikuyae SHJ.</title>
        <authorList>
            <person name="Feng L."/>
        </authorList>
    </citation>
    <scope>NUCLEOTIDE SEQUENCE [LARGE SCALE GENOMIC DNA]</scope>
    <source>
        <strain evidence="1 2">SHJ</strain>
    </source>
</reference>
<dbReference type="Proteomes" id="UP000037029">
    <property type="component" value="Chromosome"/>
</dbReference>
<evidence type="ECO:0000313" key="1">
    <source>
        <dbReference type="EMBL" id="ATP19787.1"/>
    </source>
</evidence>
<proteinExistence type="predicted"/>
<gene>
    <name evidence="1" type="ORF">BV87_16220</name>
</gene>